<dbReference type="Pfam" id="PF13343">
    <property type="entry name" value="SBP_bac_6"/>
    <property type="match status" value="1"/>
</dbReference>
<proteinExistence type="predicted"/>
<accession>A0A3N1KQE3</accession>
<gene>
    <name evidence="3" type="ORF">EDC65_3368</name>
</gene>
<evidence type="ECO:0000256" key="1">
    <source>
        <dbReference type="ARBA" id="ARBA00022729"/>
    </source>
</evidence>
<dbReference type="SUPFAM" id="SSF53850">
    <property type="entry name" value="Periplasmic binding protein-like II"/>
    <property type="match status" value="1"/>
</dbReference>
<protein>
    <submittedName>
        <fullName evidence="3">Iron(III) transport system substrate-binding protein</fullName>
    </submittedName>
</protein>
<comment type="caution">
    <text evidence="3">The sequence shown here is derived from an EMBL/GenBank/DDBJ whole genome shotgun (WGS) entry which is preliminary data.</text>
</comment>
<sequence length="343" mass="38018">MTMRSGMFALALVAIAGFGTAPARADLAKLYESAKKDAELTWYVAHYTTQQAEETGRAFEKKYPGIKVNVVRTTAQVAYQRLNQDISAGVAKCDVFSSTDIGHYLELKKKGLLMQYTPENAAKVAEPFQKFDPDGLYYPTAAGLIVIGYRTDKLKPEELPKNWTDLLEPKWRNKIATGHPGFSGYVGTWAVAMEKRYGWQFFEKLEKNRPQIGRSINDTVTMLNAGERIVSFGPTATTLESADRGNPVGVIYPTDGALLMISPSSVMKNSSKPAAAKLFLEFLMDVEHAEVAVKNRQESLRPEVKPLPGAKTFSEIKVIRPTDDEVSNGVPKLIEKWRDLFGG</sequence>
<dbReference type="Proteomes" id="UP000278222">
    <property type="component" value="Unassembled WGS sequence"/>
</dbReference>
<feature type="chain" id="PRO_5018225520" evidence="2">
    <location>
        <begin position="26"/>
        <end position="343"/>
    </location>
</feature>
<evidence type="ECO:0000256" key="2">
    <source>
        <dbReference type="SAM" id="SignalP"/>
    </source>
</evidence>
<dbReference type="AlphaFoldDB" id="A0A3N1KQE3"/>
<feature type="signal peptide" evidence="2">
    <location>
        <begin position="1"/>
        <end position="25"/>
    </location>
</feature>
<dbReference type="OrthoDB" id="7374867at2"/>
<dbReference type="EMBL" id="RJKX01000015">
    <property type="protein sequence ID" value="ROP84023.1"/>
    <property type="molecule type" value="Genomic_DNA"/>
</dbReference>
<name>A0A3N1KQE3_9PROT</name>
<dbReference type="InterPro" id="IPR026045">
    <property type="entry name" value="Ferric-bd"/>
</dbReference>
<evidence type="ECO:0000313" key="3">
    <source>
        <dbReference type="EMBL" id="ROP84023.1"/>
    </source>
</evidence>
<keyword evidence="1 2" id="KW-0732">Signal</keyword>
<organism evidence="3 4">
    <name type="scientific">Stella humosa</name>
    <dbReference type="NCBI Taxonomy" id="94"/>
    <lineage>
        <taxon>Bacteria</taxon>
        <taxon>Pseudomonadati</taxon>
        <taxon>Pseudomonadota</taxon>
        <taxon>Alphaproteobacteria</taxon>
        <taxon>Rhodospirillales</taxon>
        <taxon>Stellaceae</taxon>
        <taxon>Stella</taxon>
    </lineage>
</organism>
<reference evidence="3 4" key="1">
    <citation type="submission" date="2018-11" db="EMBL/GenBank/DDBJ databases">
        <title>Genomic Encyclopedia of Type Strains, Phase IV (KMG-IV): sequencing the most valuable type-strain genomes for metagenomic binning, comparative biology and taxonomic classification.</title>
        <authorList>
            <person name="Goeker M."/>
        </authorList>
    </citation>
    <scope>NUCLEOTIDE SEQUENCE [LARGE SCALE GENOMIC DNA]</scope>
    <source>
        <strain evidence="3 4">DSM 5900</strain>
    </source>
</reference>
<keyword evidence="4" id="KW-1185">Reference proteome</keyword>
<dbReference type="PIRSF" id="PIRSF002825">
    <property type="entry name" value="CfbpA"/>
    <property type="match status" value="1"/>
</dbReference>
<dbReference type="RefSeq" id="WP_123691601.1">
    <property type="nucleotide sequence ID" value="NZ_AP019700.1"/>
</dbReference>
<evidence type="ECO:0000313" key="4">
    <source>
        <dbReference type="Proteomes" id="UP000278222"/>
    </source>
</evidence>
<dbReference type="Gene3D" id="3.40.190.10">
    <property type="entry name" value="Periplasmic binding protein-like II"/>
    <property type="match status" value="2"/>
</dbReference>
<dbReference type="PANTHER" id="PTHR30006">
    <property type="entry name" value="THIAMINE-BINDING PERIPLASMIC PROTEIN-RELATED"/>
    <property type="match status" value="1"/>
</dbReference>